<protein>
    <recommendedName>
        <fullName evidence="4">Glycosyltransferase 2-like domain-containing protein</fullName>
    </recommendedName>
</protein>
<evidence type="ECO:0000313" key="5">
    <source>
        <dbReference type="EMBL" id="RAI00970.1"/>
    </source>
</evidence>
<proteinExistence type="inferred from homology"/>
<feature type="domain" description="Glycosyltransferase 2-like" evidence="4">
    <location>
        <begin position="7"/>
        <end position="110"/>
    </location>
</feature>
<dbReference type="PANTHER" id="PTHR43685">
    <property type="entry name" value="GLYCOSYLTRANSFERASE"/>
    <property type="match status" value="1"/>
</dbReference>
<accession>A0A8B2NRN9</accession>
<evidence type="ECO:0000256" key="2">
    <source>
        <dbReference type="ARBA" id="ARBA00022676"/>
    </source>
</evidence>
<keyword evidence="6" id="KW-1185">Reference proteome</keyword>
<name>A0A8B2NRN9_9HYPH</name>
<dbReference type="CDD" id="cd00761">
    <property type="entry name" value="Glyco_tranf_GTA_type"/>
    <property type="match status" value="1"/>
</dbReference>
<dbReference type="AlphaFoldDB" id="A0A8B2NRN9"/>
<reference evidence="5 6" key="1">
    <citation type="submission" date="2018-05" db="EMBL/GenBank/DDBJ databases">
        <title>Acuticoccus sediminis sp. nov., isolated from deep-sea sediment of Indian Ocean.</title>
        <authorList>
            <person name="Liu X."/>
            <person name="Lai Q."/>
            <person name="Du Y."/>
            <person name="Sun F."/>
            <person name="Zhang X."/>
            <person name="Wang S."/>
            <person name="Shao Z."/>
        </authorList>
    </citation>
    <scope>NUCLEOTIDE SEQUENCE [LARGE SCALE GENOMIC DNA]</scope>
    <source>
        <strain evidence="5 6">PTG4-2</strain>
    </source>
</reference>
<evidence type="ECO:0000256" key="1">
    <source>
        <dbReference type="ARBA" id="ARBA00006739"/>
    </source>
</evidence>
<dbReference type="PANTHER" id="PTHR43685:SF5">
    <property type="entry name" value="GLYCOSYLTRANSFERASE EPSE-RELATED"/>
    <property type="match status" value="1"/>
</dbReference>
<dbReference type="Proteomes" id="UP000249590">
    <property type="component" value="Unassembled WGS sequence"/>
</dbReference>
<keyword evidence="2" id="KW-0328">Glycosyltransferase</keyword>
<comment type="caution">
    <text evidence="5">The sequence shown here is derived from an EMBL/GenBank/DDBJ whole genome shotgun (WGS) entry which is preliminary data.</text>
</comment>
<organism evidence="5 6">
    <name type="scientific">Acuticoccus sediminis</name>
    <dbReference type="NCBI Taxonomy" id="2184697"/>
    <lineage>
        <taxon>Bacteria</taxon>
        <taxon>Pseudomonadati</taxon>
        <taxon>Pseudomonadota</taxon>
        <taxon>Alphaproteobacteria</taxon>
        <taxon>Hyphomicrobiales</taxon>
        <taxon>Amorphaceae</taxon>
        <taxon>Acuticoccus</taxon>
    </lineage>
</organism>
<comment type="similarity">
    <text evidence="1">Belongs to the glycosyltransferase 2 family.</text>
</comment>
<dbReference type="RefSeq" id="WP_111347482.1">
    <property type="nucleotide sequence ID" value="NZ_QHHQ01000003.1"/>
</dbReference>
<keyword evidence="3" id="KW-0808">Transferase</keyword>
<dbReference type="InterPro" id="IPR050834">
    <property type="entry name" value="Glycosyltransf_2"/>
</dbReference>
<evidence type="ECO:0000259" key="4">
    <source>
        <dbReference type="Pfam" id="PF00535"/>
    </source>
</evidence>
<dbReference type="InterPro" id="IPR001173">
    <property type="entry name" value="Glyco_trans_2-like"/>
</dbReference>
<evidence type="ECO:0000313" key="6">
    <source>
        <dbReference type="Proteomes" id="UP000249590"/>
    </source>
</evidence>
<gene>
    <name evidence="5" type="ORF">DLJ53_17230</name>
</gene>
<dbReference type="SUPFAM" id="SSF53448">
    <property type="entry name" value="Nucleotide-diphospho-sugar transferases"/>
    <property type="match status" value="1"/>
</dbReference>
<sequence length="360" mass="39753">MAKTLILCPTHDHADALLMSISAVRAQSVTDWRMVVICDGAPARTVEILQAIGDDDPRVEHRVFPKGERYGEAYRDIVIREAGEEIVCHLSDDDLWRTGHLAAMHRLLEEADWGRQGVMWLPAGDDVRWRFANAGTAVSRRAAAAMRPLAPGLNNVAYRREAYLRLAEGWTPAPEPGPSDLFMWAKFFQAEGMRIASSAEATVLRMPSRGKRSHLTPTERAAVLGGWLPAINDPASEALSLGQADILRGLVTLFAYSELEHAGTFDAAIEHCGLRLVEPGAPFNVAVDGAPLDVPMSRRQRRQARCAFLAVKAAVTDIDGVDRRWRDFAAENPKFARRALRDLSVLPPPFPDQARRLATL</sequence>
<evidence type="ECO:0000256" key="3">
    <source>
        <dbReference type="ARBA" id="ARBA00022679"/>
    </source>
</evidence>
<dbReference type="OrthoDB" id="6383742at2"/>
<dbReference type="InterPro" id="IPR029044">
    <property type="entry name" value="Nucleotide-diphossugar_trans"/>
</dbReference>
<dbReference type="GO" id="GO:0016757">
    <property type="term" value="F:glycosyltransferase activity"/>
    <property type="evidence" value="ECO:0007669"/>
    <property type="project" value="UniProtKB-KW"/>
</dbReference>
<dbReference type="Gene3D" id="3.90.550.10">
    <property type="entry name" value="Spore Coat Polysaccharide Biosynthesis Protein SpsA, Chain A"/>
    <property type="match status" value="1"/>
</dbReference>
<dbReference type="Pfam" id="PF00535">
    <property type="entry name" value="Glycos_transf_2"/>
    <property type="match status" value="1"/>
</dbReference>
<dbReference type="EMBL" id="QHHQ01000003">
    <property type="protein sequence ID" value="RAI00970.1"/>
    <property type="molecule type" value="Genomic_DNA"/>
</dbReference>